<dbReference type="InterPro" id="IPR009387">
    <property type="entry name" value="HigB-2"/>
</dbReference>
<protein>
    <submittedName>
        <fullName evidence="1">Toxin HigB-2</fullName>
    </submittedName>
</protein>
<organism evidence="1 2">
    <name type="scientific">Erwinia rhapontici</name>
    <name type="common">Pectobacterium rhapontici</name>
    <dbReference type="NCBI Taxonomy" id="55212"/>
    <lineage>
        <taxon>Bacteria</taxon>
        <taxon>Pseudomonadati</taxon>
        <taxon>Pseudomonadota</taxon>
        <taxon>Gammaproteobacteria</taxon>
        <taxon>Enterobacterales</taxon>
        <taxon>Erwiniaceae</taxon>
        <taxon>Erwinia</taxon>
    </lineage>
</organism>
<proteinExistence type="predicted"/>
<dbReference type="EMBL" id="AP024329">
    <property type="protein sequence ID" value="BCQ36551.1"/>
    <property type="molecule type" value="Genomic_DNA"/>
</dbReference>
<dbReference type="PIRSF" id="PIRSF039032">
    <property type="entry name" value="HigB-2"/>
    <property type="match status" value="1"/>
</dbReference>
<dbReference type="GeneID" id="99868203"/>
<evidence type="ECO:0000313" key="1">
    <source>
        <dbReference type="EMBL" id="BCQ36551.1"/>
    </source>
</evidence>
<evidence type="ECO:0000313" key="2">
    <source>
        <dbReference type="Proteomes" id="UP000677515"/>
    </source>
</evidence>
<dbReference type="Proteomes" id="UP000677515">
    <property type="component" value="Chromosome"/>
</dbReference>
<dbReference type="RefSeq" id="WP_133842340.1">
    <property type="nucleotide sequence ID" value="NZ_AP024329.1"/>
</dbReference>
<sequence length="111" mass="12621">MDAIFIELPPFARHRVDYFSDDAFRSLQNLLMLCPTCGDVIQHTGGLRKLRVGDAHRHKGKRGGSRVIYYWWQEQAHFLLFTVYSKGEASDLSPAQRDSLRSLLANLTKGG</sequence>
<accession>A0ABM7N562</accession>
<reference evidence="1 2" key="1">
    <citation type="submission" date="2021-01" db="EMBL/GenBank/DDBJ databases">
        <title>Complete genome sequence of Erwinia rhapontici MAFF 311153.</title>
        <authorList>
            <person name="Morohoshi T."/>
            <person name="Someya N."/>
        </authorList>
    </citation>
    <scope>NUCLEOTIDE SEQUENCE [LARGE SCALE GENOMIC DNA]</scope>
    <source>
        <strain evidence="1 2">MAFF 311153</strain>
    </source>
</reference>
<name>A0ABM7N562_ERWRD</name>
<keyword evidence="2" id="KW-1185">Reference proteome</keyword>
<gene>
    <name evidence="1" type="primary">higB-2</name>
    <name evidence="1" type="ORF">ERHA53_38940</name>
</gene>